<dbReference type="InterPro" id="IPR050680">
    <property type="entry name" value="YpeA/RimI_acetyltransf"/>
</dbReference>
<dbReference type="PANTHER" id="PTHR43420">
    <property type="entry name" value="ACETYLTRANSFERASE"/>
    <property type="match status" value="1"/>
</dbReference>
<dbReference type="RefSeq" id="WP_058699514.1">
    <property type="nucleotide sequence ID" value="NZ_CP013690.1"/>
</dbReference>
<dbReference type="SUPFAM" id="SSF55729">
    <property type="entry name" value="Acyl-CoA N-acyltransferases (Nat)"/>
    <property type="match status" value="1"/>
</dbReference>
<dbReference type="InterPro" id="IPR016181">
    <property type="entry name" value="Acyl_CoA_acyltransferase"/>
</dbReference>
<evidence type="ECO:0000256" key="1">
    <source>
        <dbReference type="ARBA" id="ARBA00022679"/>
    </source>
</evidence>
<dbReference type="PANTHER" id="PTHR43420:SF47">
    <property type="entry name" value="N-ACETYLTRANSFERASE DOMAIN-CONTAINING PROTEIN"/>
    <property type="match status" value="1"/>
</dbReference>
<accession>A0AAI8C6N1</accession>
<evidence type="ECO:0000256" key="2">
    <source>
        <dbReference type="ARBA" id="ARBA00023315"/>
    </source>
</evidence>
<dbReference type="Pfam" id="PF00583">
    <property type="entry name" value="Acetyltransf_1"/>
    <property type="match status" value="1"/>
</dbReference>
<organism evidence="4 5">
    <name type="scientific">Myroides odoratimimus</name>
    <dbReference type="NCBI Taxonomy" id="76832"/>
    <lineage>
        <taxon>Bacteria</taxon>
        <taxon>Pseudomonadati</taxon>
        <taxon>Bacteroidota</taxon>
        <taxon>Flavobacteriia</taxon>
        <taxon>Flavobacteriales</taxon>
        <taxon>Flavobacteriaceae</taxon>
        <taxon>Myroides</taxon>
    </lineage>
</organism>
<dbReference type="GO" id="GO:0016747">
    <property type="term" value="F:acyltransferase activity, transferring groups other than amino-acyl groups"/>
    <property type="evidence" value="ECO:0007669"/>
    <property type="project" value="InterPro"/>
</dbReference>
<evidence type="ECO:0000313" key="5">
    <source>
        <dbReference type="Proteomes" id="UP000069030"/>
    </source>
</evidence>
<protein>
    <submittedName>
        <fullName evidence="4">Acetyltransferase</fullName>
    </submittedName>
</protein>
<name>A0AAI8C6N1_9FLAO</name>
<keyword evidence="1" id="KW-0808">Transferase</keyword>
<evidence type="ECO:0000259" key="3">
    <source>
        <dbReference type="PROSITE" id="PS51186"/>
    </source>
</evidence>
<gene>
    <name evidence="4" type="ORF">AS202_12430</name>
</gene>
<dbReference type="PROSITE" id="PS51186">
    <property type="entry name" value="GNAT"/>
    <property type="match status" value="1"/>
</dbReference>
<reference evidence="4 5" key="1">
    <citation type="journal article" date="2016" name="J. Zhejiang Univ. Sci. B">
        <title>Antibiotic resistance mechanisms of Myroides sp.</title>
        <authorList>
            <person name="Hu S."/>
            <person name="Yuan S."/>
            <person name="Qu H."/>
            <person name="Jiang T."/>
            <person name="Zhou Y."/>
            <person name="Wang M."/>
            <person name="Ming D."/>
        </authorList>
    </citation>
    <scope>NUCLEOTIDE SEQUENCE [LARGE SCALE GENOMIC DNA]</scope>
    <source>
        <strain evidence="4 5">PR63039</strain>
    </source>
</reference>
<dbReference type="InterPro" id="IPR000182">
    <property type="entry name" value="GNAT_dom"/>
</dbReference>
<dbReference type="KEGG" id="mod:AS202_12430"/>
<sequence length="153" mass="17694">MRITLREVTADNYYEVGLLTTNQDGKPTFDEEYICGNAVSIAESKFYPNLEPQAIYSDEELIGFIMSGPYDRDQDNYWIMRFMIDYQHQGKGYGKKAFEAFLEQIRLRELVQELYLGLDESNVRAIQLYTSCGFVNTGVVKDGEQVYVLHLSQ</sequence>
<keyword evidence="2" id="KW-0012">Acyltransferase</keyword>
<dbReference type="AlphaFoldDB" id="A0AAI8C6N1"/>
<dbReference type="Proteomes" id="UP000069030">
    <property type="component" value="Chromosome"/>
</dbReference>
<evidence type="ECO:0000313" key="4">
    <source>
        <dbReference type="EMBL" id="ALU26905.1"/>
    </source>
</evidence>
<dbReference type="Gene3D" id="3.40.630.30">
    <property type="match status" value="1"/>
</dbReference>
<dbReference type="EMBL" id="CP013690">
    <property type="protein sequence ID" value="ALU26905.1"/>
    <property type="molecule type" value="Genomic_DNA"/>
</dbReference>
<proteinExistence type="predicted"/>
<dbReference type="CDD" id="cd04301">
    <property type="entry name" value="NAT_SF"/>
    <property type="match status" value="1"/>
</dbReference>
<feature type="domain" description="N-acetyltransferase" evidence="3">
    <location>
        <begin position="3"/>
        <end position="153"/>
    </location>
</feature>